<dbReference type="Gene3D" id="3.30.457.10">
    <property type="entry name" value="Copper amine oxidase-like, N-terminal domain"/>
    <property type="match status" value="1"/>
</dbReference>
<accession>A0A6I0F8C9</accession>
<evidence type="ECO:0000313" key="2">
    <source>
        <dbReference type="EMBL" id="KAB3534764.1"/>
    </source>
</evidence>
<sequence>MNRNLKLSILLIFIVSVIFTGIAYASDTLNIQVLFNYMNITINGEKVNMDNFVYNDTTYVPLRKVAELFDKEVMWYDKTKTINIMDKKIKVDGFYTKCDNIKTALITNANENILRLEFQLKNTASEDITITLHYPYFDFIIYDENECEIYKYSNEYGDSATLIRNEKIRSGKEFTTNCKIDLNHKEFIGDKIYKVVFFASFEMKSENKKYKLYEEAYFRTPTIHQTE</sequence>
<dbReference type="InterPro" id="IPR012854">
    <property type="entry name" value="Cu_amine_oxidase-like_N"/>
</dbReference>
<reference evidence="2 3" key="1">
    <citation type="submission" date="2019-10" db="EMBL/GenBank/DDBJ databases">
        <title>Alkaliphilus serpentinus sp. nov. and Alkaliphilus pronyensis sp. nov., two novel anaerobic alkaliphilic species isolated from the serpentinized-hosted hydrothermal field of the Prony Bay (New Caledonia).</title>
        <authorList>
            <person name="Postec A."/>
        </authorList>
    </citation>
    <scope>NUCLEOTIDE SEQUENCE [LARGE SCALE GENOMIC DNA]</scope>
    <source>
        <strain evidence="2 3">LacV</strain>
    </source>
</reference>
<dbReference type="Pfam" id="PF07833">
    <property type="entry name" value="Cu_amine_oxidN1"/>
    <property type="match status" value="1"/>
</dbReference>
<proteinExistence type="predicted"/>
<organism evidence="2 3">
    <name type="scientific">Alkaliphilus pronyensis</name>
    <dbReference type="NCBI Taxonomy" id="1482732"/>
    <lineage>
        <taxon>Bacteria</taxon>
        <taxon>Bacillati</taxon>
        <taxon>Bacillota</taxon>
        <taxon>Clostridia</taxon>
        <taxon>Peptostreptococcales</taxon>
        <taxon>Natronincolaceae</taxon>
        <taxon>Alkaliphilus</taxon>
    </lineage>
</organism>
<dbReference type="Gene3D" id="2.60.40.2360">
    <property type="entry name" value="Intracellular proteinase inhibitor BsuPI"/>
    <property type="match status" value="1"/>
</dbReference>
<dbReference type="InterPro" id="IPR038144">
    <property type="entry name" value="IPI"/>
</dbReference>
<dbReference type="SUPFAM" id="SSF55383">
    <property type="entry name" value="Copper amine oxidase, domain N"/>
    <property type="match status" value="1"/>
</dbReference>
<evidence type="ECO:0000259" key="1">
    <source>
        <dbReference type="Pfam" id="PF07833"/>
    </source>
</evidence>
<dbReference type="OrthoDB" id="9780101at2"/>
<dbReference type="AlphaFoldDB" id="A0A6I0F8C9"/>
<name>A0A6I0F8C9_9FIRM</name>
<protein>
    <recommendedName>
        <fullName evidence="1">Copper amine oxidase-like N-terminal domain-containing protein</fullName>
    </recommendedName>
</protein>
<gene>
    <name evidence="2" type="ORF">F8154_07840</name>
</gene>
<dbReference type="InterPro" id="IPR036582">
    <property type="entry name" value="Mao_N_sf"/>
</dbReference>
<keyword evidence="3" id="KW-1185">Reference proteome</keyword>
<dbReference type="Proteomes" id="UP000432715">
    <property type="component" value="Unassembled WGS sequence"/>
</dbReference>
<dbReference type="EMBL" id="WBZC01000025">
    <property type="protein sequence ID" value="KAB3534764.1"/>
    <property type="molecule type" value="Genomic_DNA"/>
</dbReference>
<feature type="domain" description="Copper amine oxidase-like N-terminal" evidence="1">
    <location>
        <begin position="41"/>
        <end position="91"/>
    </location>
</feature>
<evidence type="ECO:0000313" key="3">
    <source>
        <dbReference type="Proteomes" id="UP000432715"/>
    </source>
</evidence>
<dbReference type="RefSeq" id="WP_151861061.1">
    <property type="nucleotide sequence ID" value="NZ_WBZC01000025.1"/>
</dbReference>
<comment type="caution">
    <text evidence="2">The sequence shown here is derived from an EMBL/GenBank/DDBJ whole genome shotgun (WGS) entry which is preliminary data.</text>
</comment>